<evidence type="ECO:0000313" key="2">
    <source>
        <dbReference type="Proteomes" id="UP000636949"/>
    </source>
</evidence>
<keyword evidence="2" id="KW-1185">Reference proteome</keyword>
<name>A0A8J3EA05_9GAMM</name>
<accession>A0A8J3EA05</accession>
<reference evidence="1" key="1">
    <citation type="journal article" date="2014" name="Int. J. Syst. Evol. Microbiol.">
        <title>Complete genome sequence of Corynebacterium casei LMG S-19264T (=DSM 44701T), isolated from a smear-ripened cheese.</title>
        <authorList>
            <consortium name="US DOE Joint Genome Institute (JGI-PGF)"/>
            <person name="Walter F."/>
            <person name="Albersmeier A."/>
            <person name="Kalinowski J."/>
            <person name="Ruckert C."/>
        </authorList>
    </citation>
    <scope>NUCLEOTIDE SEQUENCE</scope>
    <source>
        <strain evidence="1">CGMCC 1.15758</strain>
    </source>
</reference>
<proteinExistence type="predicted"/>
<protein>
    <submittedName>
        <fullName evidence="1">Uncharacterized protein</fullName>
    </submittedName>
</protein>
<organism evidence="1 2">
    <name type="scientific">Cysteiniphilum litorale</name>
    <dbReference type="NCBI Taxonomy" id="2056700"/>
    <lineage>
        <taxon>Bacteria</taxon>
        <taxon>Pseudomonadati</taxon>
        <taxon>Pseudomonadota</taxon>
        <taxon>Gammaproteobacteria</taxon>
        <taxon>Thiotrichales</taxon>
        <taxon>Fastidiosibacteraceae</taxon>
        <taxon>Cysteiniphilum</taxon>
    </lineage>
</organism>
<dbReference type="RefSeq" id="WP_150469039.1">
    <property type="nucleotide sequence ID" value="NZ_BMJS01000036.1"/>
</dbReference>
<dbReference type="EMBL" id="BMJS01000036">
    <property type="protein sequence ID" value="GGG05515.1"/>
    <property type="molecule type" value="Genomic_DNA"/>
</dbReference>
<sequence>MIRKYSASVTELLNSRKNKKGSLLHTIKQQHELIKTTEQKLLYFDIPYFNHTKVCFYNGKKLVLKTEIPELIAKFRELKKDLIALLNTNEYFKDLSTLELVLVFEPKQKASSSEAHMPNSAQTAFKNLAKTLEDGQIKHAINNLLKKHHHE</sequence>
<reference evidence="1" key="2">
    <citation type="submission" date="2020-09" db="EMBL/GenBank/DDBJ databases">
        <authorList>
            <person name="Sun Q."/>
            <person name="Zhou Y."/>
        </authorList>
    </citation>
    <scope>NUCLEOTIDE SEQUENCE</scope>
    <source>
        <strain evidence="1">CGMCC 1.15758</strain>
    </source>
</reference>
<dbReference type="AlphaFoldDB" id="A0A8J3EA05"/>
<evidence type="ECO:0000313" key="1">
    <source>
        <dbReference type="EMBL" id="GGG05515.1"/>
    </source>
</evidence>
<dbReference type="Proteomes" id="UP000636949">
    <property type="component" value="Unassembled WGS sequence"/>
</dbReference>
<comment type="caution">
    <text evidence="1">The sequence shown here is derived from an EMBL/GenBank/DDBJ whole genome shotgun (WGS) entry which is preliminary data.</text>
</comment>
<gene>
    <name evidence="1" type="ORF">GCM10010995_23760</name>
</gene>
<dbReference type="OrthoDB" id="5623350at2"/>